<dbReference type="Gene3D" id="2.40.10.340">
    <property type="entry name" value="Rod shape-determining protein MreC, domain 1"/>
    <property type="match status" value="1"/>
</dbReference>
<evidence type="ECO:0000256" key="6">
    <source>
        <dbReference type="SAM" id="Coils"/>
    </source>
</evidence>
<keyword evidence="3 5" id="KW-0133">Cell shape</keyword>
<evidence type="ECO:0000259" key="8">
    <source>
        <dbReference type="Pfam" id="PF04085"/>
    </source>
</evidence>
<evidence type="ECO:0000256" key="5">
    <source>
        <dbReference type="PIRNR" id="PIRNR038471"/>
    </source>
</evidence>
<feature type="coiled-coil region" evidence="6">
    <location>
        <begin position="69"/>
        <end position="96"/>
    </location>
</feature>
<proteinExistence type="inferred from homology"/>
<dbReference type="PANTHER" id="PTHR34138">
    <property type="entry name" value="CELL SHAPE-DETERMINING PROTEIN MREC"/>
    <property type="match status" value="1"/>
</dbReference>
<evidence type="ECO:0000256" key="4">
    <source>
        <dbReference type="ARBA" id="ARBA00032089"/>
    </source>
</evidence>
<dbReference type="Proteomes" id="UP000746471">
    <property type="component" value="Unassembled WGS sequence"/>
</dbReference>
<dbReference type="NCBIfam" id="TIGR00219">
    <property type="entry name" value="mreC"/>
    <property type="match status" value="1"/>
</dbReference>
<dbReference type="Pfam" id="PF04085">
    <property type="entry name" value="MreC"/>
    <property type="match status" value="1"/>
</dbReference>
<dbReference type="PANTHER" id="PTHR34138:SF1">
    <property type="entry name" value="CELL SHAPE-DETERMINING PROTEIN MREC"/>
    <property type="match status" value="1"/>
</dbReference>
<comment type="function">
    <text evidence="5">Involved in formation and maintenance of cell shape.</text>
</comment>
<organism evidence="9 10">
    <name type="scientific">Fusibacter paucivorans</name>
    <dbReference type="NCBI Taxonomy" id="76009"/>
    <lineage>
        <taxon>Bacteria</taxon>
        <taxon>Bacillati</taxon>
        <taxon>Bacillota</taxon>
        <taxon>Clostridia</taxon>
        <taxon>Eubacteriales</taxon>
        <taxon>Eubacteriales Family XII. Incertae Sedis</taxon>
        <taxon>Fusibacter</taxon>
    </lineage>
</organism>
<dbReference type="InterPro" id="IPR007221">
    <property type="entry name" value="MreC"/>
</dbReference>
<evidence type="ECO:0000313" key="9">
    <source>
        <dbReference type="EMBL" id="MBS7526834.1"/>
    </source>
</evidence>
<dbReference type="InterPro" id="IPR055342">
    <property type="entry name" value="MreC_beta-barrel_core"/>
</dbReference>
<evidence type="ECO:0000256" key="3">
    <source>
        <dbReference type="ARBA" id="ARBA00022960"/>
    </source>
</evidence>
<accession>A0ABS5PQZ1</accession>
<comment type="similarity">
    <text evidence="1 5">Belongs to the MreC family.</text>
</comment>
<dbReference type="Gene3D" id="2.40.10.350">
    <property type="entry name" value="Rod shape-determining protein MreC, domain 2"/>
    <property type="match status" value="1"/>
</dbReference>
<reference evidence="9 10" key="1">
    <citation type="submission" date="2021-05" db="EMBL/GenBank/DDBJ databases">
        <title>Fusibacter ferrireducens sp. nov., an anaerobic, sulfur- and Fe-reducing bacterium isolated from the mangrove sediment.</title>
        <authorList>
            <person name="Qiu D."/>
        </authorList>
    </citation>
    <scope>NUCLEOTIDE SEQUENCE [LARGE SCALE GENOMIC DNA]</scope>
    <source>
        <strain evidence="9 10">DSM 12116</strain>
    </source>
</reference>
<keyword evidence="10" id="KW-1185">Reference proteome</keyword>
<evidence type="ECO:0000256" key="2">
    <source>
        <dbReference type="ARBA" id="ARBA00013855"/>
    </source>
</evidence>
<dbReference type="PIRSF" id="PIRSF038471">
    <property type="entry name" value="MreC"/>
    <property type="match status" value="1"/>
</dbReference>
<keyword evidence="7" id="KW-0472">Membrane</keyword>
<keyword evidence="6" id="KW-0175">Coiled coil</keyword>
<gene>
    <name evidence="9" type="primary">mreC</name>
    <name evidence="9" type="ORF">KHM83_09105</name>
</gene>
<feature type="domain" description="Rod shape-determining protein MreC beta-barrel core" evidence="8">
    <location>
        <begin position="126"/>
        <end position="272"/>
    </location>
</feature>
<dbReference type="InterPro" id="IPR042175">
    <property type="entry name" value="Cell/Rod_MreC_2"/>
</dbReference>
<keyword evidence="7" id="KW-1133">Transmembrane helix</keyword>
<comment type="caution">
    <text evidence="9">The sequence shown here is derived from an EMBL/GenBank/DDBJ whole genome shotgun (WGS) entry which is preliminary data.</text>
</comment>
<keyword evidence="7" id="KW-0812">Transmembrane</keyword>
<protein>
    <recommendedName>
        <fullName evidence="2 5">Cell shape-determining protein MreC</fullName>
    </recommendedName>
    <alternativeName>
        <fullName evidence="4 5">Cell shape protein MreC</fullName>
    </alternativeName>
</protein>
<evidence type="ECO:0000313" key="10">
    <source>
        <dbReference type="Proteomes" id="UP000746471"/>
    </source>
</evidence>
<sequence length="286" mass="32328">MTRMNERLKKIIVIVVGLLMILLMAISFGGRERITAVESQLGSFIAPVQRFFSQIGNFMDEKTEPIINVLNYKSLNESLSKENEMLKAQVVSLTMAQKEFEELNELKQSLHYAERSDQDNYISCSVIAKDIGNWFNMFTIDAGTEQGVTKNSTVINGNGLVGLVYEVGSNWSKVISIIDHKSSVGFEMLRVTDDYDGILSGTTNYELVGELYDTQANVHVNDYIVTSGLGMYPKGILIGQIYELVDDRDLFLKQIKVKPAVDFKKLNKVMVIPYDEYEEEINTYLP</sequence>
<dbReference type="EMBL" id="JAHBCL010000013">
    <property type="protein sequence ID" value="MBS7526834.1"/>
    <property type="molecule type" value="Genomic_DNA"/>
</dbReference>
<feature type="transmembrane region" description="Helical" evidence="7">
    <location>
        <begin position="12"/>
        <end position="30"/>
    </location>
</feature>
<name>A0ABS5PQZ1_9FIRM</name>
<evidence type="ECO:0000256" key="1">
    <source>
        <dbReference type="ARBA" id="ARBA00009369"/>
    </source>
</evidence>
<dbReference type="InterPro" id="IPR042177">
    <property type="entry name" value="Cell/Rod_1"/>
</dbReference>
<evidence type="ECO:0000256" key="7">
    <source>
        <dbReference type="SAM" id="Phobius"/>
    </source>
</evidence>